<feature type="compositionally biased region" description="Basic residues" evidence="1">
    <location>
        <begin position="269"/>
        <end position="279"/>
    </location>
</feature>
<dbReference type="Proteomes" id="UP000789706">
    <property type="component" value="Unassembled WGS sequence"/>
</dbReference>
<evidence type="ECO:0000313" key="3">
    <source>
        <dbReference type="Proteomes" id="UP000789706"/>
    </source>
</evidence>
<protein>
    <submittedName>
        <fullName evidence="2">11123_t:CDS:1</fullName>
    </submittedName>
</protein>
<evidence type="ECO:0000313" key="2">
    <source>
        <dbReference type="EMBL" id="CAG8494179.1"/>
    </source>
</evidence>
<keyword evidence="3" id="KW-1185">Reference proteome</keyword>
<name>A0A9N8WRJ5_9GLOM</name>
<feature type="region of interest" description="Disordered" evidence="1">
    <location>
        <begin position="238"/>
        <end position="279"/>
    </location>
</feature>
<accession>A0A9N8WRJ5</accession>
<organism evidence="2 3">
    <name type="scientific">Diversispora eburnea</name>
    <dbReference type="NCBI Taxonomy" id="1213867"/>
    <lineage>
        <taxon>Eukaryota</taxon>
        <taxon>Fungi</taxon>
        <taxon>Fungi incertae sedis</taxon>
        <taxon>Mucoromycota</taxon>
        <taxon>Glomeromycotina</taxon>
        <taxon>Glomeromycetes</taxon>
        <taxon>Diversisporales</taxon>
        <taxon>Diversisporaceae</taxon>
        <taxon>Diversispora</taxon>
    </lineage>
</organism>
<dbReference type="AlphaFoldDB" id="A0A9N8WRJ5"/>
<dbReference type="EMBL" id="CAJVPK010000324">
    <property type="protein sequence ID" value="CAG8494179.1"/>
    <property type="molecule type" value="Genomic_DNA"/>
</dbReference>
<feature type="non-terminal residue" evidence="2">
    <location>
        <position position="279"/>
    </location>
</feature>
<evidence type="ECO:0000256" key="1">
    <source>
        <dbReference type="SAM" id="MobiDB-lite"/>
    </source>
</evidence>
<feature type="compositionally biased region" description="Basic and acidic residues" evidence="1">
    <location>
        <begin position="245"/>
        <end position="259"/>
    </location>
</feature>
<proteinExistence type="predicted"/>
<gene>
    <name evidence="2" type="ORF">DEBURN_LOCUS4335</name>
</gene>
<dbReference type="OrthoDB" id="2437505at2759"/>
<feature type="non-terminal residue" evidence="2">
    <location>
        <position position="1"/>
    </location>
</feature>
<reference evidence="2" key="1">
    <citation type="submission" date="2021-06" db="EMBL/GenBank/DDBJ databases">
        <authorList>
            <person name="Kallberg Y."/>
            <person name="Tangrot J."/>
            <person name="Rosling A."/>
        </authorList>
    </citation>
    <scope>NUCLEOTIDE SEQUENCE</scope>
    <source>
        <strain evidence="2">AZ414A</strain>
    </source>
</reference>
<comment type="caution">
    <text evidence="2">The sequence shown here is derived from an EMBL/GenBank/DDBJ whole genome shotgun (WGS) entry which is preliminary data.</text>
</comment>
<sequence>KELVYCTAGHSSNNIIMSIKIDSGYCIKFALKEINDSRHDLSVFLKELHVREDLKFLVVWALGAYPIEREDYDIEMALFVPLNPDEIDQETQAIFEKDKFFLMTLSMSTHLAILNKVVESNKCPLNVSLVGIPQEMPNEIKDDTIIKTLVTDYSGQENNFIINVVFSSRNSRLTHLKDIICPQESLIFVVGQMEIIDNEFYVYAKDVNSSMSRNLTRAKLLVTHKNIVSNLKDKSENEISVDSESSIKKNDISIGHDREETEEPPVKSNRGRRRVSRTK</sequence>